<evidence type="ECO:0000256" key="2">
    <source>
        <dbReference type="ARBA" id="ARBA00022448"/>
    </source>
</evidence>
<feature type="transmembrane region" description="Helical" evidence="9">
    <location>
        <begin position="122"/>
        <end position="141"/>
    </location>
</feature>
<keyword evidence="4 7" id="KW-0812">Transmembrane</keyword>
<keyword evidence="3" id="KW-1003">Cell membrane</keyword>
<feature type="region of interest" description="Disordered" evidence="8">
    <location>
        <begin position="24"/>
        <end position="84"/>
    </location>
</feature>
<dbReference type="AlphaFoldDB" id="A0A419HZW9"/>
<evidence type="ECO:0000256" key="8">
    <source>
        <dbReference type="SAM" id="MobiDB-lite"/>
    </source>
</evidence>
<dbReference type="PANTHER" id="PTHR30561:SF1">
    <property type="entry name" value="MULTIDRUG TRANSPORTER EMRE"/>
    <property type="match status" value="1"/>
</dbReference>
<dbReference type="Pfam" id="PF00893">
    <property type="entry name" value="Multi_Drug_Res"/>
    <property type="match status" value="1"/>
</dbReference>
<keyword evidence="2" id="KW-0813">Transport</keyword>
<feature type="compositionally biased region" description="Basic and acidic residues" evidence="8">
    <location>
        <begin position="30"/>
        <end position="49"/>
    </location>
</feature>
<name>A0A419HZW9_9PSEU</name>
<evidence type="ECO:0000256" key="5">
    <source>
        <dbReference type="ARBA" id="ARBA00022989"/>
    </source>
</evidence>
<sequence>MPPALRRVHPALAVTGRADRLRGVDPAVLPDRRDGPAARGRLRDPDRLRTGGGDPAEPARVRGAGVARPGRRDPADRRRGRRPAAAGDRVVTVLLLSASVAAQVAGITAIRAADGLRRRGWVVAALAGIGVSVALMSRALQAGLPLAVGYGIWSGAGITCAALGGVVFFGDRLSRTHLIGLGLIVAGVVTVYGAA</sequence>
<organism evidence="10 11">
    <name type="scientific">Amycolatopsis panacis</name>
    <dbReference type="NCBI Taxonomy" id="2340917"/>
    <lineage>
        <taxon>Bacteria</taxon>
        <taxon>Bacillati</taxon>
        <taxon>Actinomycetota</taxon>
        <taxon>Actinomycetes</taxon>
        <taxon>Pseudonocardiales</taxon>
        <taxon>Pseudonocardiaceae</taxon>
        <taxon>Amycolatopsis</taxon>
    </lineage>
</organism>
<dbReference type="Proteomes" id="UP000285112">
    <property type="component" value="Unassembled WGS sequence"/>
</dbReference>
<dbReference type="InterPro" id="IPR037185">
    <property type="entry name" value="EmrE-like"/>
</dbReference>
<dbReference type="InterPro" id="IPR045324">
    <property type="entry name" value="Small_multidrug_res"/>
</dbReference>
<comment type="similarity">
    <text evidence="7">Belongs to the drug/metabolite transporter (DMT) superfamily. Small multidrug resistance (SMR) (TC 2.A.7.1) family.</text>
</comment>
<dbReference type="EMBL" id="QZFV01000100">
    <property type="protein sequence ID" value="RJQ82701.1"/>
    <property type="molecule type" value="Genomic_DNA"/>
</dbReference>
<evidence type="ECO:0000256" key="6">
    <source>
        <dbReference type="ARBA" id="ARBA00023136"/>
    </source>
</evidence>
<evidence type="ECO:0000256" key="1">
    <source>
        <dbReference type="ARBA" id="ARBA00004651"/>
    </source>
</evidence>
<dbReference type="InterPro" id="IPR000390">
    <property type="entry name" value="Small_drug/metabolite_transptr"/>
</dbReference>
<feature type="transmembrane region" description="Helical" evidence="9">
    <location>
        <begin position="90"/>
        <end position="110"/>
    </location>
</feature>
<keyword evidence="5 9" id="KW-1133">Transmembrane helix</keyword>
<evidence type="ECO:0000256" key="7">
    <source>
        <dbReference type="RuleBase" id="RU003942"/>
    </source>
</evidence>
<keyword evidence="6 9" id="KW-0472">Membrane</keyword>
<feature type="transmembrane region" description="Helical" evidence="9">
    <location>
        <begin position="147"/>
        <end position="169"/>
    </location>
</feature>
<evidence type="ECO:0000313" key="11">
    <source>
        <dbReference type="Proteomes" id="UP000285112"/>
    </source>
</evidence>
<comment type="caution">
    <text evidence="10">The sequence shown here is derived from an EMBL/GenBank/DDBJ whole genome shotgun (WGS) entry which is preliminary data.</text>
</comment>
<comment type="subcellular location">
    <subcellularLocation>
        <location evidence="1 7">Cell membrane</location>
        <topology evidence="1 7">Multi-pass membrane protein</topology>
    </subcellularLocation>
</comment>
<dbReference type="Gene3D" id="1.10.3730.20">
    <property type="match status" value="1"/>
</dbReference>
<dbReference type="GO" id="GO:0005886">
    <property type="term" value="C:plasma membrane"/>
    <property type="evidence" value="ECO:0007669"/>
    <property type="project" value="UniProtKB-SubCell"/>
</dbReference>
<dbReference type="PANTHER" id="PTHR30561">
    <property type="entry name" value="SMR FAMILY PROTON-DEPENDENT DRUG EFFLUX TRANSPORTER SUGE"/>
    <property type="match status" value="1"/>
</dbReference>
<accession>A0A419HZW9</accession>
<evidence type="ECO:0000256" key="4">
    <source>
        <dbReference type="ARBA" id="ARBA00022692"/>
    </source>
</evidence>
<feature type="transmembrane region" description="Helical" evidence="9">
    <location>
        <begin position="176"/>
        <end position="194"/>
    </location>
</feature>
<protein>
    <submittedName>
        <fullName evidence="10">QacE family quaternary ammonium compound efflux SMR transporter</fullName>
    </submittedName>
</protein>
<evidence type="ECO:0000256" key="9">
    <source>
        <dbReference type="SAM" id="Phobius"/>
    </source>
</evidence>
<evidence type="ECO:0000313" key="10">
    <source>
        <dbReference type="EMBL" id="RJQ82701.1"/>
    </source>
</evidence>
<evidence type="ECO:0000256" key="3">
    <source>
        <dbReference type="ARBA" id="ARBA00022475"/>
    </source>
</evidence>
<gene>
    <name evidence="10" type="ORF">D5S19_21610</name>
</gene>
<keyword evidence="11" id="KW-1185">Reference proteome</keyword>
<reference evidence="10 11" key="1">
    <citation type="submission" date="2018-09" db="EMBL/GenBank/DDBJ databases">
        <title>YIM PH 21725 draft genome.</title>
        <authorList>
            <person name="Miao C."/>
        </authorList>
    </citation>
    <scope>NUCLEOTIDE SEQUENCE [LARGE SCALE GENOMIC DNA]</scope>
    <source>
        <strain evidence="11">YIM PH21725</strain>
    </source>
</reference>
<dbReference type="GO" id="GO:0022857">
    <property type="term" value="F:transmembrane transporter activity"/>
    <property type="evidence" value="ECO:0007669"/>
    <property type="project" value="InterPro"/>
</dbReference>
<proteinExistence type="inferred from homology"/>
<dbReference type="SUPFAM" id="SSF103481">
    <property type="entry name" value="Multidrug resistance efflux transporter EmrE"/>
    <property type="match status" value="1"/>
</dbReference>